<keyword evidence="3" id="KW-1185">Reference proteome</keyword>
<dbReference type="Proteomes" id="UP000305948">
    <property type="component" value="Unassembled WGS sequence"/>
</dbReference>
<evidence type="ECO:0000256" key="1">
    <source>
        <dbReference type="SAM" id="Phobius"/>
    </source>
</evidence>
<proteinExistence type="predicted"/>
<gene>
    <name evidence="2" type="ORF">OE88DRAFT_1654863</name>
</gene>
<name>A0A5C3N9C2_9AGAM</name>
<feature type="transmembrane region" description="Helical" evidence="1">
    <location>
        <begin position="94"/>
        <end position="119"/>
    </location>
</feature>
<keyword evidence="1" id="KW-0472">Membrane</keyword>
<dbReference type="AlphaFoldDB" id="A0A5C3N9C2"/>
<evidence type="ECO:0000313" key="2">
    <source>
        <dbReference type="EMBL" id="TFK54274.1"/>
    </source>
</evidence>
<feature type="transmembrane region" description="Helical" evidence="1">
    <location>
        <begin position="51"/>
        <end position="74"/>
    </location>
</feature>
<sequence length="148" mass="16796">MEHFRFRRPSGADYHRWYHSRGLTEGGQQICSFIVKIFFVLRIRKLAKHNAVLFLFVPPLLTLAAFALYLKPVYQAPLITIYDPASLLYRRVSILLTISAGCGLLTDLAVTFSMCILLHRYKAQGGAASRLIMNRLLIYTLATGFLAM</sequence>
<accession>A0A5C3N9C2</accession>
<protein>
    <submittedName>
        <fullName evidence="2">Uncharacterized protein</fullName>
    </submittedName>
</protein>
<evidence type="ECO:0000313" key="3">
    <source>
        <dbReference type="Proteomes" id="UP000305948"/>
    </source>
</evidence>
<keyword evidence="1" id="KW-1133">Transmembrane helix</keyword>
<dbReference type="EMBL" id="ML213506">
    <property type="protein sequence ID" value="TFK54274.1"/>
    <property type="molecule type" value="Genomic_DNA"/>
</dbReference>
<reference evidence="2 3" key="1">
    <citation type="journal article" date="2019" name="Nat. Ecol. Evol.">
        <title>Megaphylogeny resolves global patterns of mushroom evolution.</title>
        <authorList>
            <person name="Varga T."/>
            <person name="Krizsan K."/>
            <person name="Foldi C."/>
            <person name="Dima B."/>
            <person name="Sanchez-Garcia M."/>
            <person name="Sanchez-Ramirez S."/>
            <person name="Szollosi G.J."/>
            <person name="Szarkandi J.G."/>
            <person name="Papp V."/>
            <person name="Albert L."/>
            <person name="Andreopoulos W."/>
            <person name="Angelini C."/>
            <person name="Antonin V."/>
            <person name="Barry K.W."/>
            <person name="Bougher N.L."/>
            <person name="Buchanan P."/>
            <person name="Buyck B."/>
            <person name="Bense V."/>
            <person name="Catcheside P."/>
            <person name="Chovatia M."/>
            <person name="Cooper J."/>
            <person name="Damon W."/>
            <person name="Desjardin D."/>
            <person name="Finy P."/>
            <person name="Geml J."/>
            <person name="Haridas S."/>
            <person name="Hughes K."/>
            <person name="Justo A."/>
            <person name="Karasinski D."/>
            <person name="Kautmanova I."/>
            <person name="Kiss B."/>
            <person name="Kocsube S."/>
            <person name="Kotiranta H."/>
            <person name="LaButti K.M."/>
            <person name="Lechner B.E."/>
            <person name="Liimatainen K."/>
            <person name="Lipzen A."/>
            <person name="Lukacs Z."/>
            <person name="Mihaltcheva S."/>
            <person name="Morgado L.N."/>
            <person name="Niskanen T."/>
            <person name="Noordeloos M.E."/>
            <person name="Ohm R.A."/>
            <person name="Ortiz-Santana B."/>
            <person name="Ovrebo C."/>
            <person name="Racz N."/>
            <person name="Riley R."/>
            <person name="Savchenko A."/>
            <person name="Shiryaev A."/>
            <person name="Soop K."/>
            <person name="Spirin V."/>
            <person name="Szebenyi C."/>
            <person name="Tomsovsky M."/>
            <person name="Tulloss R.E."/>
            <person name="Uehling J."/>
            <person name="Grigoriev I.V."/>
            <person name="Vagvolgyi C."/>
            <person name="Papp T."/>
            <person name="Martin F.M."/>
            <person name="Miettinen O."/>
            <person name="Hibbett D.S."/>
            <person name="Nagy L.G."/>
        </authorList>
    </citation>
    <scope>NUCLEOTIDE SEQUENCE [LARGE SCALE GENOMIC DNA]</scope>
    <source>
        <strain evidence="2 3">OMC1185</strain>
    </source>
</reference>
<keyword evidence="1" id="KW-0812">Transmembrane</keyword>
<organism evidence="2 3">
    <name type="scientific">Heliocybe sulcata</name>
    <dbReference type="NCBI Taxonomy" id="5364"/>
    <lineage>
        <taxon>Eukaryota</taxon>
        <taxon>Fungi</taxon>
        <taxon>Dikarya</taxon>
        <taxon>Basidiomycota</taxon>
        <taxon>Agaricomycotina</taxon>
        <taxon>Agaricomycetes</taxon>
        <taxon>Gloeophyllales</taxon>
        <taxon>Gloeophyllaceae</taxon>
        <taxon>Heliocybe</taxon>
    </lineage>
</organism>